<dbReference type="Gene3D" id="3.40.50.620">
    <property type="entry name" value="HUPs"/>
    <property type="match status" value="2"/>
</dbReference>
<organism evidence="3 4">
    <name type="scientific">Chromohalobacter japonicus</name>
    <dbReference type="NCBI Taxonomy" id="223900"/>
    <lineage>
        <taxon>Bacteria</taxon>
        <taxon>Pseudomonadati</taxon>
        <taxon>Pseudomonadota</taxon>
        <taxon>Gammaproteobacteria</taxon>
        <taxon>Oceanospirillales</taxon>
        <taxon>Halomonadaceae</taxon>
        <taxon>Chromohalobacter</taxon>
    </lineage>
</organism>
<feature type="domain" description="UspA" evidence="2">
    <location>
        <begin position="2"/>
        <end position="135"/>
    </location>
</feature>
<protein>
    <submittedName>
        <fullName evidence="3">Universal stress protein</fullName>
    </submittedName>
</protein>
<comment type="similarity">
    <text evidence="1">Belongs to the universal stress protein A family.</text>
</comment>
<dbReference type="CDD" id="cd00293">
    <property type="entry name" value="USP-like"/>
    <property type="match status" value="2"/>
</dbReference>
<evidence type="ECO:0000313" key="4">
    <source>
        <dbReference type="Proteomes" id="UP000186806"/>
    </source>
</evidence>
<name>A0A1Q8TAY8_9GAMM</name>
<dbReference type="PANTHER" id="PTHR46268">
    <property type="entry name" value="STRESS RESPONSE PROTEIN NHAX"/>
    <property type="match status" value="1"/>
</dbReference>
<comment type="caution">
    <text evidence="3">The sequence shown here is derived from an EMBL/GenBank/DDBJ whole genome shotgun (WGS) entry which is preliminary data.</text>
</comment>
<gene>
    <name evidence="3" type="ORF">BTW10_12815</name>
</gene>
<sequence length="285" mass="31923">MPQTLLLACDLSAENRAAFARAVKLAHASGCRLDILHVLDPYLPHQALHDLEAGVVHELERQLTDIREDYALTAPETLIQTVTGAPYAEIIREAHDRDATMIVLGTHRKRGQHALVGGTTLARVLSRAPCPVLTVSHSPEQAWQDVLVPVDFSLASRHTLRDVLTHFPQARLTLLHAWHLPGDDEMGSDSGYARWRERELAARRIRLEAEIDKLMEEVGDVPELELVLEQGDPGEVLMDYLRRQPPDLLALGHQDLALFGRHQPAPLIERLLAEAHVDMMVCRAW</sequence>
<evidence type="ECO:0000313" key="3">
    <source>
        <dbReference type="EMBL" id="OLO10851.1"/>
    </source>
</evidence>
<dbReference type="Pfam" id="PF00582">
    <property type="entry name" value="Usp"/>
    <property type="match status" value="2"/>
</dbReference>
<feature type="domain" description="UspA" evidence="2">
    <location>
        <begin position="144"/>
        <end position="283"/>
    </location>
</feature>
<evidence type="ECO:0000256" key="1">
    <source>
        <dbReference type="ARBA" id="ARBA00008791"/>
    </source>
</evidence>
<reference evidence="3 4" key="1">
    <citation type="submission" date="2016-12" db="EMBL/GenBank/DDBJ databases">
        <title>Draft genome sequences of strains Salinicola socius SMB35, Salinicola sp. MH3R3-1 and Chromohalobacter sp. SMB17 from the Verkhnekamsk potash mining region of Russia.</title>
        <authorList>
            <person name="Mavrodi D.V."/>
            <person name="Olsson B.E."/>
            <person name="Korsakova E.S."/>
            <person name="Pyankova A."/>
            <person name="Mavrodi O.V."/>
            <person name="Plotnikova E.G."/>
        </authorList>
    </citation>
    <scope>NUCLEOTIDE SEQUENCE [LARGE SCALE GENOMIC DNA]</scope>
    <source>
        <strain evidence="3 4">SMB17</strain>
    </source>
</reference>
<dbReference type="InterPro" id="IPR014729">
    <property type="entry name" value="Rossmann-like_a/b/a_fold"/>
</dbReference>
<evidence type="ECO:0000259" key="2">
    <source>
        <dbReference type="Pfam" id="PF00582"/>
    </source>
</evidence>
<accession>A0A1Q8TAY8</accession>
<proteinExistence type="inferred from homology"/>
<keyword evidence="4" id="KW-1185">Reference proteome</keyword>
<dbReference type="InterPro" id="IPR006016">
    <property type="entry name" value="UspA"/>
</dbReference>
<dbReference type="SUPFAM" id="SSF52402">
    <property type="entry name" value="Adenine nucleotide alpha hydrolases-like"/>
    <property type="match status" value="2"/>
</dbReference>
<dbReference type="AlphaFoldDB" id="A0A1Q8TAY8"/>
<dbReference type="EMBL" id="MSDQ01000031">
    <property type="protein sequence ID" value="OLO10851.1"/>
    <property type="molecule type" value="Genomic_DNA"/>
</dbReference>
<dbReference type="RefSeq" id="WP_075369734.1">
    <property type="nucleotide sequence ID" value="NZ_MSDQ01000031.1"/>
</dbReference>
<dbReference type="PANTHER" id="PTHR46268:SF6">
    <property type="entry name" value="UNIVERSAL STRESS PROTEIN UP12"/>
    <property type="match status" value="1"/>
</dbReference>
<dbReference type="STRING" id="223900.GCA_000821045_00507"/>
<dbReference type="Proteomes" id="UP000186806">
    <property type="component" value="Unassembled WGS sequence"/>
</dbReference>